<name>A0A5A7PDV8_STRAF</name>
<dbReference type="EMBL" id="BKCP01004405">
    <property type="protein sequence ID" value="GER30872.1"/>
    <property type="molecule type" value="Genomic_DNA"/>
</dbReference>
<dbReference type="OrthoDB" id="6373236at2759"/>
<feature type="compositionally biased region" description="Low complexity" evidence="2">
    <location>
        <begin position="45"/>
        <end position="57"/>
    </location>
</feature>
<comment type="caution">
    <text evidence="3">The sequence shown here is derived from an EMBL/GenBank/DDBJ whole genome shotgun (WGS) entry which is preliminary data.</text>
</comment>
<dbReference type="PANTHER" id="PTHR46776">
    <property type="entry name" value="CYCLIN-DEPENDENT KINASE INHIBITOR 4-RELATED"/>
    <property type="match status" value="1"/>
</dbReference>
<dbReference type="AlphaFoldDB" id="A0A5A7PDV8"/>
<protein>
    <submittedName>
        <fullName evidence="3">Cyclin-dependent kinase inhibitor</fullName>
    </submittedName>
</protein>
<keyword evidence="4" id="KW-1185">Reference proteome</keyword>
<feature type="region of interest" description="Disordered" evidence="2">
    <location>
        <begin position="108"/>
        <end position="147"/>
    </location>
</feature>
<dbReference type="Proteomes" id="UP000325081">
    <property type="component" value="Unassembled WGS sequence"/>
</dbReference>
<evidence type="ECO:0000313" key="3">
    <source>
        <dbReference type="EMBL" id="GER30872.1"/>
    </source>
</evidence>
<evidence type="ECO:0000313" key="4">
    <source>
        <dbReference type="Proteomes" id="UP000325081"/>
    </source>
</evidence>
<reference evidence="4" key="1">
    <citation type="journal article" date="2019" name="Curr. Biol.">
        <title>Genome Sequence of Striga asiatica Provides Insight into the Evolution of Plant Parasitism.</title>
        <authorList>
            <person name="Yoshida S."/>
            <person name="Kim S."/>
            <person name="Wafula E.K."/>
            <person name="Tanskanen J."/>
            <person name="Kim Y.M."/>
            <person name="Honaas L."/>
            <person name="Yang Z."/>
            <person name="Spallek T."/>
            <person name="Conn C.E."/>
            <person name="Ichihashi Y."/>
            <person name="Cheong K."/>
            <person name="Cui S."/>
            <person name="Der J.P."/>
            <person name="Gundlach H."/>
            <person name="Jiao Y."/>
            <person name="Hori C."/>
            <person name="Ishida J.K."/>
            <person name="Kasahara H."/>
            <person name="Kiba T."/>
            <person name="Kim M.S."/>
            <person name="Koo N."/>
            <person name="Laohavisit A."/>
            <person name="Lee Y.H."/>
            <person name="Lumba S."/>
            <person name="McCourt P."/>
            <person name="Mortimer J.C."/>
            <person name="Mutuku J.M."/>
            <person name="Nomura T."/>
            <person name="Sasaki-Sekimoto Y."/>
            <person name="Seto Y."/>
            <person name="Wang Y."/>
            <person name="Wakatake T."/>
            <person name="Sakakibara H."/>
            <person name="Demura T."/>
            <person name="Yamaguchi S."/>
            <person name="Yoneyama K."/>
            <person name="Manabe R.I."/>
            <person name="Nelson D.C."/>
            <person name="Schulman A.H."/>
            <person name="Timko M.P."/>
            <person name="dePamphilis C.W."/>
            <person name="Choi D."/>
            <person name="Shirasu K."/>
        </authorList>
    </citation>
    <scope>NUCLEOTIDE SEQUENCE [LARGE SCALE GENOMIC DNA]</scope>
    <source>
        <strain evidence="4">cv. UVA1</strain>
    </source>
</reference>
<proteinExistence type="predicted"/>
<evidence type="ECO:0000256" key="2">
    <source>
        <dbReference type="SAM" id="MobiDB-lite"/>
    </source>
</evidence>
<organism evidence="3 4">
    <name type="scientific">Striga asiatica</name>
    <name type="common">Asiatic witchweed</name>
    <name type="synonym">Buchnera asiatica</name>
    <dbReference type="NCBI Taxonomy" id="4170"/>
    <lineage>
        <taxon>Eukaryota</taxon>
        <taxon>Viridiplantae</taxon>
        <taxon>Streptophyta</taxon>
        <taxon>Embryophyta</taxon>
        <taxon>Tracheophyta</taxon>
        <taxon>Spermatophyta</taxon>
        <taxon>Magnoliopsida</taxon>
        <taxon>eudicotyledons</taxon>
        <taxon>Gunneridae</taxon>
        <taxon>Pentapetalae</taxon>
        <taxon>asterids</taxon>
        <taxon>lamiids</taxon>
        <taxon>Lamiales</taxon>
        <taxon>Orobanchaceae</taxon>
        <taxon>Buchnereae</taxon>
        <taxon>Striga</taxon>
    </lineage>
</organism>
<gene>
    <name evidence="3" type="ORF">STAS_06832</name>
</gene>
<keyword evidence="1" id="KW-0131">Cell cycle</keyword>
<dbReference type="InterPro" id="IPR044275">
    <property type="entry name" value="KRP"/>
</dbReference>
<dbReference type="GO" id="GO:0051726">
    <property type="term" value="P:regulation of cell cycle"/>
    <property type="evidence" value="ECO:0007669"/>
    <property type="project" value="InterPro"/>
</dbReference>
<dbReference type="PIRSF" id="PIRSF017811">
    <property type="entry name" value="CDK_inhib_pln"/>
    <property type="match status" value="1"/>
</dbReference>
<feature type="compositionally biased region" description="Basic and acidic residues" evidence="2">
    <location>
        <begin position="110"/>
        <end position="119"/>
    </location>
</feature>
<sequence>MGRYARKRDGSGEVAAAVKRRRKTASGGSEESTSSAELKTRRSDAPASENAASPANSCDSSCENVDISGSALASCCSSSGLSEPAEMSPEFADLEKNAVAVEFCATSSEHTADFRDRGENSPPREAQTESGDLESPPHASDSVGIPTAEIIPTEAELDEFFSAAEKNIRQQFIQK</sequence>
<feature type="compositionally biased region" description="Low complexity" evidence="2">
    <location>
        <begin position="25"/>
        <end position="37"/>
    </location>
</feature>
<accession>A0A5A7PDV8</accession>
<dbReference type="GO" id="GO:0004861">
    <property type="term" value="F:cyclin-dependent protein serine/threonine kinase inhibitor activity"/>
    <property type="evidence" value="ECO:0007669"/>
    <property type="project" value="InterPro"/>
</dbReference>
<evidence type="ECO:0000256" key="1">
    <source>
        <dbReference type="ARBA" id="ARBA00023306"/>
    </source>
</evidence>
<feature type="region of interest" description="Disordered" evidence="2">
    <location>
        <begin position="1"/>
        <end position="63"/>
    </location>
</feature>